<organism evidence="2 3">
    <name type="scientific">Palleronia caenipelagi</name>
    <dbReference type="NCBI Taxonomy" id="2489174"/>
    <lineage>
        <taxon>Bacteria</taxon>
        <taxon>Pseudomonadati</taxon>
        <taxon>Pseudomonadota</taxon>
        <taxon>Alphaproteobacteria</taxon>
        <taxon>Rhodobacterales</taxon>
        <taxon>Roseobacteraceae</taxon>
        <taxon>Palleronia</taxon>
    </lineage>
</organism>
<comment type="caution">
    <text evidence="2">The sequence shown here is derived from an EMBL/GenBank/DDBJ whole genome shotgun (WGS) entry which is preliminary data.</text>
</comment>
<name>A0A547PUK7_9RHOB</name>
<keyword evidence="3" id="KW-1185">Reference proteome</keyword>
<accession>A0A547PUK7</accession>
<sequence>MSKSPKNIPHRFLSDLRGQFAFLTVIGLIPLTFLTFSIVNSGSAIQDATRSQDAADMIALVHAAEGARSMNTLAMNHISLTQNYATAVHASSLDNAIAIHNAVLSGAIAEAGIYITDTCDFYPRTFGGKIGGILFAICAAPATAYIGELALEIDRVQGIRRDYRPEDALAISGDALRALNDQNREIFDRFPEAVSEQASLIAEAHNVTDIYFDESCARGDAASCNPQDRRQGMELPVTINEPRAAYLNFCAGLFFGTGGLSSANVPILDQVPGLSSFASVPLMNGSFERRLFPLNQGPMYGGAANGDRYLPVHVSKTSEMGYALEDYQDMAHQKRLYDGVINVFRTPAELTAFIARLASRIFWGRSTSGMQRDAEQRARNLLDTFIIDGTSTADYHNGSGFAYPMDQTLDTNIFTIMVEARIGAQCTGQIGQANSVGSQLTSFVTGVPGLGGLFSTVPDFDLYHPIQGSGSITALPTITPDLDDFHDAYRPLAFVFREGANRWSPLAFRDPNPGFVRYAQGITYNPDEISMYSQNWRARLIPATRMLDRATVAQRMEGRVPPAFEDFRSDLHAVGGAADWADLVTR</sequence>
<dbReference type="Proteomes" id="UP000318590">
    <property type="component" value="Unassembled WGS sequence"/>
</dbReference>
<evidence type="ECO:0000313" key="2">
    <source>
        <dbReference type="EMBL" id="TRD17744.1"/>
    </source>
</evidence>
<protein>
    <submittedName>
        <fullName evidence="2">Uncharacterized protein</fullName>
    </submittedName>
</protein>
<reference evidence="2 3" key="1">
    <citation type="submission" date="2019-06" db="EMBL/GenBank/DDBJ databases">
        <title>Paenimaribius caenipelagi gen. nov., sp. nov., isolated from a tidal flat.</title>
        <authorList>
            <person name="Yoon J.-H."/>
        </authorList>
    </citation>
    <scope>NUCLEOTIDE SEQUENCE [LARGE SCALE GENOMIC DNA]</scope>
    <source>
        <strain evidence="2 3">JBTF-M29</strain>
    </source>
</reference>
<evidence type="ECO:0000313" key="3">
    <source>
        <dbReference type="Proteomes" id="UP000318590"/>
    </source>
</evidence>
<evidence type="ECO:0000256" key="1">
    <source>
        <dbReference type="SAM" id="Phobius"/>
    </source>
</evidence>
<keyword evidence="1" id="KW-1133">Transmembrane helix</keyword>
<keyword evidence="1" id="KW-0812">Transmembrane</keyword>
<proteinExistence type="predicted"/>
<gene>
    <name evidence="2" type="ORF">FEV53_12775</name>
</gene>
<feature type="transmembrane region" description="Helical" evidence="1">
    <location>
        <begin position="20"/>
        <end position="39"/>
    </location>
</feature>
<dbReference type="RefSeq" id="WP_142835215.1">
    <property type="nucleotide sequence ID" value="NZ_VFSV01000023.1"/>
</dbReference>
<dbReference type="OrthoDB" id="7786415at2"/>
<dbReference type="AlphaFoldDB" id="A0A547PUK7"/>
<keyword evidence="1" id="KW-0472">Membrane</keyword>
<dbReference type="EMBL" id="VFSV01000023">
    <property type="protein sequence ID" value="TRD17744.1"/>
    <property type="molecule type" value="Genomic_DNA"/>
</dbReference>